<sequence length="178" mass="20012">MAKLIATLGTSPGGVVETFNFLVKEMNEEITDIYIITTEDKSVKKAWEVVKILFTCCVKQEFPQIQIAEIPSGIRDIESPEDLRRFMETLSGKIEKNDFVDITGGRKGMSVAAALMAREAEAKIITSIIPQSEYKEINERLSKISNIPQINETNCPETLKEDYCNMISKNAKTILFDL</sequence>
<organism evidence="2 3">
    <name type="scientific">Candidatus Acidianus copahuensis</name>
    <dbReference type="NCBI Taxonomy" id="1160895"/>
    <lineage>
        <taxon>Archaea</taxon>
        <taxon>Thermoproteota</taxon>
        <taxon>Thermoprotei</taxon>
        <taxon>Sulfolobales</taxon>
        <taxon>Sulfolobaceae</taxon>
        <taxon>Acidianus</taxon>
    </lineage>
</organism>
<dbReference type="Proteomes" id="UP000024332">
    <property type="component" value="Unassembled WGS sequence"/>
</dbReference>
<name>A0A031LT05_9CREN</name>
<accession>A0A031LT05</accession>
<dbReference type="Gene3D" id="3.40.50.10770">
    <property type="entry name" value="Hypothetical protein VC1899 like domain (Restriction endonuclease-like)"/>
    <property type="match status" value="1"/>
</dbReference>
<dbReference type="NCBIfam" id="NF040581">
    <property type="entry name" value="cas_Crn1"/>
    <property type="match status" value="1"/>
</dbReference>
<comment type="caution">
    <text evidence="2">The sequence shown here is derived from an EMBL/GenBank/DDBJ whole genome shotgun (WGS) entry which is preliminary data.</text>
</comment>
<proteinExistence type="predicted"/>
<feature type="domain" description="CRISPR system ring nuclease SSO2081-like" evidence="1">
    <location>
        <begin position="12"/>
        <end position="117"/>
    </location>
</feature>
<dbReference type="AlphaFoldDB" id="A0A031LT05"/>
<dbReference type="OrthoDB" id="37074at2157"/>
<dbReference type="RefSeq" id="WP_048099089.1">
    <property type="nucleotide sequence ID" value="NZ_JFZT01000021.1"/>
</dbReference>
<evidence type="ECO:0000313" key="2">
    <source>
        <dbReference type="EMBL" id="EZQ10584.1"/>
    </source>
</evidence>
<evidence type="ECO:0000313" key="3">
    <source>
        <dbReference type="Proteomes" id="UP000024332"/>
    </source>
</evidence>
<dbReference type="InterPro" id="IPR019092">
    <property type="entry name" value="SSO2081-like_dom"/>
</dbReference>
<protein>
    <recommendedName>
        <fullName evidence="1">CRISPR system ring nuclease SSO2081-like domain-containing protein</fullName>
    </recommendedName>
</protein>
<dbReference type="EMBL" id="JFZT01000021">
    <property type="protein sequence ID" value="EZQ10584.1"/>
    <property type="molecule type" value="Genomic_DNA"/>
</dbReference>
<keyword evidence="3" id="KW-1185">Reference proteome</keyword>
<dbReference type="STRING" id="1160895.CM19_03915"/>
<reference evidence="2 3" key="1">
    <citation type="submission" date="2014-03" db="EMBL/GenBank/DDBJ databases">
        <title>Draft genome sequence of the novel thermoacidophilic archaea Acidianus copahuensis ALE1 strain, isolated from Copahue volcanic area in Neuquen Argentina.</title>
        <authorList>
            <person name="Urbieta M.S."/>
            <person name="Rascovan N."/>
            <person name="Castro C."/>
            <person name="Revale S."/>
            <person name="Giaveno M.A."/>
            <person name="Vazquez M.P."/>
            <person name="Donati E.R."/>
        </authorList>
    </citation>
    <scope>NUCLEOTIDE SEQUENCE [LARGE SCALE GENOMIC DNA]</scope>
    <source>
        <strain evidence="2 3">ALE1</strain>
    </source>
</reference>
<gene>
    <name evidence="2" type="ORF">CM19_03915</name>
</gene>
<evidence type="ECO:0000259" key="1">
    <source>
        <dbReference type="Pfam" id="PF09623"/>
    </source>
</evidence>
<dbReference type="Pfam" id="PF09623">
    <property type="entry name" value="Cas_NE0113"/>
    <property type="match status" value="1"/>
</dbReference>